<dbReference type="AlphaFoldDB" id="A0AAU8K1R9"/>
<keyword evidence="4 5" id="KW-0472">Membrane</keyword>
<proteinExistence type="predicted"/>
<evidence type="ECO:0000256" key="5">
    <source>
        <dbReference type="SAM" id="Phobius"/>
    </source>
</evidence>
<comment type="subcellular location">
    <subcellularLocation>
        <location evidence="1">Membrane</location>
        <topology evidence="1">Multi-pass membrane protein</topology>
    </subcellularLocation>
</comment>
<gene>
    <name evidence="7" type="ORF">ABWK59_25520</name>
</gene>
<keyword evidence="3 5" id="KW-1133">Transmembrane helix</keyword>
<dbReference type="KEGG" id="kcm:ABWK59_25520"/>
<evidence type="ECO:0000259" key="6">
    <source>
        <dbReference type="Pfam" id="PF07291"/>
    </source>
</evidence>
<dbReference type="GO" id="GO:0030416">
    <property type="term" value="P:methylamine metabolic process"/>
    <property type="evidence" value="ECO:0007669"/>
    <property type="project" value="InterPro"/>
</dbReference>
<dbReference type="Pfam" id="PF07291">
    <property type="entry name" value="MauE"/>
    <property type="match status" value="1"/>
</dbReference>
<evidence type="ECO:0000256" key="2">
    <source>
        <dbReference type="ARBA" id="ARBA00022692"/>
    </source>
</evidence>
<dbReference type="InterPro" id="IPR009908">
    <property type="entry name" value="Methylamine_util_MauE"/>
</dbReference>
<feature type="transmembrane region" description="Helical" evidence="5">
    <location>
        <begin position="58"/>
        <end position="79"/>
    </location>
</feature>
<evidence type="ECO:0000313" key="7">
    <source>
        <dbReference type="EMBL" id="XCM82018.1"/>
    </source>
</evidence>
<accession>A0AAU8K1R9</accession>
<dbReference type="GO" id="GO:0016020">
    <property type="term" value="C:membrane"/>
    <property type="evidence" value="ECO:0007669"/>
    <property type="project" value="UniProtKB-SubCell"/>
</dbReference>
<name>A0AAU8K1R9_9ACTN</name>
<dbReference type="EMBL" id="CP159872">
    <property type="protein sequence ID" value="XCM82018.1"/>
    <property type="molecule type" value="Genomic_DNA"/>
</dbReference>
<sequence>MAGSSRPGGRVARYADLVGTLVRLGLAAVWFVAGLSKLTDPGASYLAVRAYELLPNALIRPVSIGLPLLELLLGLFLLLGVGTRPAAICSSLLLLALIAAIAQSWARGLSIDCGCFGGGGEIDAGRTRYPQEIARDTGFLALALWLTIRPRTLLAPATTDTRRTEAPT</sequence>
<reference evidence="7" key="1">
    <citation type="submission" date="2024-06" db="EMBL/GenBank/DDBJ databases">
        <title>The genome sequences of Kitasatospora sp. strain HUAS MG31.</title>
        <authorList>
            <person name="Mo P."/>
        </authorList>
    </citation>
    <scope>NUCLEOTIDE SEQUENCE</scope>
    <source>
        <strain evidence="7">HUAS MG31</strain>
    </source>
</reference>
<organism evidence="7">
    <name type="scientific">Kitasatospora camelliae</name>
    <dbReference type="NCBI Taxonomy" id="3156397"/>
    <lineage>
        <taxon>Bacteria</taxon>
        <taxon>Bacillati</taxon>
        <taxon>Actinomycetota</taxon>
        <taxon>Actinomycetes</taxon>
        <taxon>Kitasatosporales</taxon>
        <taxon>Streptomycetaceae</taxon>
        <taxon>Kitasatospora</taxon>
    </lineage>
</organism>
<feature type="domain" description="Methylamine utilisation protein MauE" evidence="6">
    <location>
        <begin position="18"/>
        <end position="148"/>
    </location>
</feature>
<protein>
    <submittedName>
        <fullName evidence="7">MauE/DoxX family redox-associated membrane protein</fullName>
    </submittedName>
</protein>
<evidence type="ECO:0000256" key="1">
    <source>
        <dbReference type="ARBA" id="ARBA00004141"/>
    </source>
</evidence>
<dbReference type="RefSeq" id="WP_354642945.1">
    <property type="nucleotide sequence ID" value="NZ_CP159872.1"/>
</dbReference>
<feature type="transmembrane region" description="Helical" evidence="5">
    <location>
        <begin position="21"/>
        <end position="38"/>
    </location>
</feature>
<feature type="transmembrane region" description="Helical" evidence="5">
    <location>
        <begin position="86"/>
        <end position="106"/>
    </location>
</feature>
<keyword evidence="2 5" id="KW-0812">Transmembrane</keyword>
<evidence type="ECO:0000256" key="4">
    <source>
        <dbReference type="ARBA" id="ARBA00023136"/>
    </source>
</evidence>
<evidence type="ECO:0000256" key="3">
    <source>
        <dbReference type="ARBA" id="ARBA00022989"/>
    </source>
</evidence>